<feature type="signal peptide" evidence="2">
    <location>
        <begin position="1"/>
        <end position="19"/>
    </location>
</feature>
<organism evidence="4 5">
    <name type="scientific">Candidatus Haliotispira prima</name>
    <dbReference type="NCBI Taxonomy" id="3034016"/>
    <lineage>
        <taxon>Bacteria</taxon>
        <taxon>Pseudomonadati</taxon>
        <taxon>Spirochaetota</taxon>
        <taxon>Spirochaetia</taxon>
        <taxon>Spirochaetales</taxon>
        <taxon>Spirochaetaceae</taxon>
        <taxon>Candidatus Haliotispira</taxon>
    </lineage>
</organism>
<dbReference type="PANTHER" id="PTHR30289:SF8">
    <property type="entry name" value="YHYH DOMAIN-CONTAINING PROTEIN"/>
    <property type="match status" value="1"/>
</dbReference>
<feature type="chain" id="PRO_5045111895" evidence="2">
    <location>
        <begin position="20"/>
        <end position="430"/>
    </location>
</feature>
<dbReference type="RefSeq" id="WP_326927219.1">
    <property type="nucleotide sequence ID" value="NZ_CP123443.1"/>
</dbReference>
<feature type="transmembrane region" description="Helical" evidence="1">
    <location>
        <begin position="120"/>
        <end position="135"/>
    </location>
</feature>
<keyword evidence="1" id="KW-0472">Membrane</keyword>
<dbReference type="InterPro" id="IPR025924">
    <property type="entry name" value="YHYH_dom"/>
</dbReference>
<reference evidence="4 5" key="1">
    <citation type="submission" date="2023-04" db="EMBL/GenBank/DDBJ databases">
        <title>Spirochaete genome identified in red abalone sample constitutes a novel genus.</title>
        <authorList>
            <person name="Sharma S.P."/>
            <person name="Purcell C.M."/>
            <person name="Hyde J.R."/>
            <person name="Severin A.J."/>
        </authorList>
    </citation>
    <scope>NUCLEOTIDE SEQUENCE [LARGE SCALE GENOMIC DNA]</scope>
    <source>
        <strain evidence="4 5">SP-2023</strain>
    </source>
</reference>
<dbReference type="Pfam" id="PF14240">
    <property type="entry name" value="YHYH"/>
    <property type="match status" value="1"/>
</dbReference>
<evidence type="ECO:0000256" key="2">
    <source>
        <dbReference type="SAM" id="SignalP"/>
    </source>
</evidence>
<dbReference type="PANTHER" id="PTHR30289">
    <property type="entry name" value="UNCHARACTERIZED PROTEIN YBCL-RELATED"/>
    <property type="match status" value="1"/>
</dbReference>
<evidence type="ECO:0000313" key="5">
    <source>
        <dbReference type="Proteomes" id="UP001228690"/>
    </source>
</evidence>
<dbReference type="Proteomes" id="UP001228690">
    <property type="component" value="Chromosome"/>
</dbReference>
<keyword evidence="2" id="KW-0732">Signal</keyword>
<proteinExistence type="predicted"/>
<accession>A0ABY8MGG1</accession>
<keyword evidence="1" id="KW-0812">Transmembrane</keyword>
<evidence type="ECO:0000256" key="1">
    <source>
        <dbReference type="SAM" id="Phobius"/>
    </source>
</evidence>
<evidence type="ECO:0000259" key="3">
    <source>
        <dbReference type="Pfam" id="PF14240"/>
    </source>
</evidence>
<dbReference type="EMBL" id="CP123443">
    <property type="protein sequence ID" value="WGK69031.1"/>
    <property type="molecule type" value="Genomic_DNA"/>
</dbReference>
<gene>
    <name evidence="4" type="ORF">P0082_11180</name>
</gene>
<keyword evidence="5" id="KW-1185">Reference proteome</keyword>
<evidence type="ECO:0000313" key="4">
    <source>
        <dbReference type="EMBL" id="WGK69031.1"/>
    </source>
</evidence>
<feature type="transmembrane region" description="Helical" evidence="1">
    <location>
        <begin position="96"/>
        <end position="113"/>
    </location>
</feature>
<sequence>MRKIILTLFIQLFAFSVFAHEGGHGIPSKTWTLKAYNTTLLADFIKKMDETVYLSDADHNLLTFDISEFSEIDQRYILSKSDWIQSANSTNSFFTIRNWLLVMGLLFILFVIYIRKRKRFSPALGVFALLVFIVACNTQKSTGTVSSIKVPANNLQFLQAVFGAFDNVTTRNDDQYFYIESNGMPNHEMMTGISNWQQQVPINHDYSGENSWAIPMQPQLSKNPLSTKTNFMKGAIAIAINGIPIFNPLNNRGEDANAIGELDQWGGHCGRADDYHYHLPPMHLQDKAGEGKPVAYALDGFPVYGETTEKLDEYLGRFTEDGSYQYHAVKEYPYLIAGMRGIVELNTRTKAPENEISPQAHTRGVRPPLRPLRGAKIVDFTTINPQSHSLTYEVNGEAHLVNYSWDAEGVYHFAFIDPDGGTEESTYKRK</sequence>
<keyword evidence="1" id="KW-1133">Transmembrane helix</keyword>
<feature type="domain" description="YHYH" evidence="3">
    <location>
        <begin position="211"/>
        <end position="307"/>
    </location>
</feature>
<protein>
    <submittedName>
        <fullName evidence="4">YHYH protein</fullName>
    </submittedName>
</protein>
<name>A0ABY8MGG1_9SPIO</name>